<keyword evidence="8" id="KW-0282">Flagellum</keyword>
<accession>A0A7X1KCD5</accession>
<dbReference type="Gene3D" id="2.30.330.10">
    <property type="entry name" value="SpoA-like"/>
    <property type="match status" value="1"/>
</dbReference>
<sequence>MKPERQLVAERPVAQHCPELLRAAPGAEELLPLLTRAGERLTRPLLAALAPFAGGKGLAVKAKPARTSTLDDIAMFAPDLAANSLIGVGADSLPLLATLDAAAVLRMVDRTFGGRGEAPSPLPAEFPVSAELMIVRLETILIRELAEVLLPGQPEALQPLRRNGNLNLLEPFARDATVAHLELDVTEPGGDTWQVSLAVPLPTLGALFGAAPQRTVAVRHPMADPLSEPFGDLPLQLSAILVDMRMSMATVAAIEPGMVLPVAVARQVPLRLGQATVATGTVGAADDRVALQIRTAF</sequence>
<dbReference type="GO" id="GO:0006935">
    <property type="term" value="P:chemotaxis"/>
    <property type="evidence" value="ECO:0007669"/>
    <property type="project" value="UniProtKB-KW"/>
</dbReference>
<gene>
    <name evidence="8" type="ORF">H7F49_10475</name>
</gene>
<comment type="subcellular location">
    <subcellularLocation>
        <location evidence="1">Cell membrane</location>
        <topology evidence="1">Peripheral membrane protein</topology>
    </subcellularLocation>
</comment>
<dbReference type="GO" id="GO:0097588">
    <property type="term" value="P:archaeal or bacterial-type flagellum-dependent cell motility"/>
    <property type="evidence" value="ECO:0007669"/>
    <property type="project" value="UniProtKB-KW"/>
</dbReference>
<protein>
    <submittedName>
        <fullName evidence="8">FliM/FliN family flagellar motor switch protein</fullName>
    </submittedName>
</protein>
<keyword evidence="2" id="KW-1003">Cell membrane</keyword>
<dbReference type="InterPro" id="IPR028976">
    <property type="entry name" value="CheC-like_sf"/>
</dbReference>
<dbReference type="Pfam" id="PF01052">
    <property type="entry name" value="FliMN_C"/>
    <property type="match status" value="1"/>
</dbReference>
<dbReference type="SUPFAM" id="SSF101801">
    <property type="entry name" value="Surface presentation of antigens (SPOA)"/>
    <property type="match status" value="1"/>
</dbReference>
<dbReference type="InterPro" id="IPR001543">
    <property type="entry name" value="FliN-like_C"/>
</dbReference>
<proteinExistence type="predicted"/>
<evidence type="ECO:0000256" key="5">
    <source>
        <dbReference type="ARBA" id="ARBA00023136"/>
    </source>
</evidence>
<dbReference type="EMBL" id="JACLAU010000015">
    <property type="protein sequence ID" value="MBC2652130.1"/>
    <property type="molecule type" value="Genomic_DNA"/>
</dbReference>
<dbReference type="InterPro" id="IPR036429">
    <property type="entry name" value="SpoA-like_sf"/>
</dbReference>
<evidence type="ECO:0000256" key="6">
    <source>
        <dbReference type="ARBA" id="ARBA00025044"/>
    </source>
</evidence>
<comment type="caution">
    <text evidence="8">The sequence shown here is derived from an EMBL/GenBank/DDBJ whole genome shotgun (WGS) entry which is preliminary data.</text>
</comment>
<evidence type="ECO:0000256" key="2">
    <source>
        <dbReference type="ARBA" id="ARBA00022475"/>
    </source>
</evidence>
<keyword evidence="4" id="KW-0283">Flagellar rotation</keyword>
<reference evidence="8 9" key="1">
    <citation type="submission" date="2020-08" db="EMBL/GenBank/DDBJ databases">
        <title>The genome sequence of Novosphingobium flavum 4Y4.</title>
        <authorList>
            <person name="Liu Y."/>
        </authorList>
    </citation>
    <scope>NUCLEOTIDE SEQUENCE [LARGE SCALE GENOMIC DNA]</scope>
    <source>
        <strain evidence="8 9">4Y4</strain>
    </source>
</reference>
<dbReference type="GO" id="GO:0005886">
    <property type="term" value="C:plasma membrane"/>
    <property type="evidence" value="ECO:0007669"/>
    <property type="project" value="UniProtKB-SubCell"/>
</dbReference>
<evidence type="ECO:0000259" key="7">
    <source>
        <dbReference type="Pfam" id="PF01052"/>
    </source>
</evidence>
<keyword evidence="5" id="KW-0472">Membrane</keyword>
<organism evidence="8 9">
    <name type="scientific">Novosphingobium aerophilum</name>
    <dbReference type="NCBI Taxonomy" id="2839843"/>
    <lineage>
        <taxon>Bacteria</taxon>
        <taxon>Pseudomonadati</taxon>
        <taxon>Pseudomonadota</taxon>
        <taxon>Alphaproteobacteria</taxon>
        <taxon>Sphingomonadales</taxon>
        <taxon>Sphingomonadaceae</taxon>
        <taxon>Novosphingobium</taxon>
    </lineage>
</organism>
<dbReference type="Gene3D" id="3.40.1550.10">
    <property type="entry name" value="CheC-like"/>
    <property type="match status" value="1"/>
</dbReference>
<dbReference type="Proteomes" id="UP000520156">
    <property type="component" value="Unassembled WGS sequence"/>
</dbReference>
<evidence type="ECO:0000313" key="9">
    <source>
        <dbReference type="Proteomes" id="UP000520156"/>
    </source>
</evidence>
<keyword evidence="9" id="KW-1185">Reference proteome</keyword>
<evidence type="ECO:0000256" key="1">
    <source>
        <dbReference type="ARBA" id="ARBA00004202"/>
    </source>
</evidence>
<feature type="domain" description="Flagellar motor switch protein FliN-like C-terminal" evidence="7">
    <location>
        <begin position="231"/>
        <end position="294"/>
    </location>
</feature>
<keyword evidence="8" id="KW-0969">Cilium</keyword>
<evidence type="ECO:0000256" key="3">
    <source>
        <dbReference type="ARBA" id="ARBA00022500"/>
    </source>
</evidence>
<evidence type="ECO:0000313" key="8">
    <source>
        <dbReference type="EMBL" id="MBC2652130.1"/>
    </source>
</evidence>
<keyword evidence="8" id="KW-0966">Cell projection</keyword>
<keyword evidence="3" id="KW-0145">Chemotaxis</keyword>
<evidence type="ECO:0000256" key="4">
    <source>
        <dbReference type="ARBA" id="ARBA00022779"/>
    </source>
</evidence>
<dbReference type="RefSeq" id="WP_185683550.1">
    <property type="nucleotide sequence ID" value="NZ_JACLAU010000015.1"/>
</dbReference>
<name>A0A7X1KCD5_9SPHN</name>
<dbReference type="AlphaFoldDB" id="A0A7X1KCD5"/>
<comment type="function">
    <text evidence="6">FliM is one of three proteins (FliG, FliN, FliM) that forms the rotor-mounted switch complex (C ring), located at the base of the basal body. This complex interacts with the CheY and CheZ chemotaxis proteins, in addition to contacting components of the motor that determine the direction of flagellar rotation.</text>
</comment>